<evidence type="ECO:0000259" key="1">
    <source>
        <dbReference type="Pfam" id="PF00534"/>
    </source>
</evidence>
<dbReference type="AlphaFoldDB" id="S2E3F2"/>
<dbReference type="Gene3D" id="3.40.50.2000">
    <property type="entry name" value="Glycogen Phosphorylase B"/>
    <property type="match status" value="2"/>
</dbReference>
<reference evidence="2 3" key="1">
    <citation type="journal article" date="2012" name="J. Bacteriol.">
        <title>Genome Sequence of "Candidatus Nitrosoarchaeum limnia" BG20, a Low-Salinity Ammonia-Oxidizing Archaeon from the San Francisco Bay Estuary.</title>
        <authorList>
            <person name="Mosier A.C."/>
            <person name="Allen E.E."/>
            <person name="Kim M."/>
            <person name="Ferriera S."/>
            <person name="Francis C.A."/>
        </authorList>
    </citation>
    <scope>NUCLEOTIDE SEQUENCE [LARGE SCALE GENOMIC DNA]</scope>
    <source>
        <strain evidence="2 3">BG20</strain>
    </source>
</reference>
<gene>
    <name evidence="2" type="ORF">BG20_I0111</name>
</gene>
<keyword evidence="3" id="KW-1185">Reference proteome</keyword>
<dbReference type="PANTHER" id="PTHR12526:SF630">
    <property type="entry name" value="GLYCOSYLTRANSFERASE"/>
    <property type="match status" value="1"/>
</dbReference>
<dbReference type="EMBL" id="AHJG01000193">
    <property type="protein sequence ID" value="EPA05343.1"/>
    <property type="molecule type" value="Genomic_DNA"/>
</dbReference>
<accession>S2E3F2</accession>
<dbReference type="SUPFAM" id="SSF53756">
    <property type="entry name" value="UDP-Glycosyltransferase/glycogen phosphorylase"/>
    <property type="match status" value="1"/>
</dbReference>
<sequence>MKLLKSSSVLAVPSRMESLPTNIKEAFFLKIPVVGTNVGGIPELIQHTKTGILVPSGDSTKLSSEINKILKNKENSEMIQAAYEFVTNEMSWKKIIPKYIHFYQDLLNN</sequence>
<dbReference type="PANTHER" id="PTHR12526">
    <property type="entry name" value="GLYCOSYLTRANSFERASE"/>
    <property type="match status" value="1"/>
</dbReference>
<dbReference type="GO" id="GO:0016757">
    <property type="term" value="F:glycosyltransferase activity"/>
    <property type="evidence" value="ECO:0007669"/>
    <property type="project" value="InterPro"/>
</dbReference>
<protein>
    <recommendedName>
        <fullName evidence="1">Glycosyl transferase family 1 domain-containing protein</fullName>
    </recommendedName>
</protein>
<evidence type="ECO:0000313" key="2">
    <source>
        <dbReference type="EMBL" id="EPA05343.1"/>
    </source>
</evidence>
<name>S2E3F2_9ARCH</name>
<dbReference type="Pfam" id="PF00534">
    <property type="entry name" value="Glycos_transf_1"/>
    <property type="match status" value="1"/>
</dbReference>
<evidence type="ECO:0000313" key="3">
    <source>
        <dbReference type="Proteomes" id="UP000014065"/>
    </source>
</evidence>
<proteinExistence type="predicted"/>
<dbReference type="InterPro" id="IPR001296">
    <property type="entry name" value="Glyco_trans_1"/>
</dbReference>
<organism evidence="2 3">
    <name type="scientific">Candidatus Nitrosarchaeum limnium BG20</name>
    <dbReference type="NCBI Taxonomy" id="859192"/>
    <lineage>
        <taxon>Archaea</taxon>
        <taxon>Nitrososphaerota</taxon>
        <taxon>Nitrososphaeria</taxon>
        <taxon>Nitrosopumilales</taxon>
        <taxon>Nitrosopumilaceae</taxon>
        <taxon>Nitrosarchaeum</taxon>
    </lineage>
</organism>
<dbReference type="Proteomes" id="UP000014065">
    <property type="component" value="Unassembled WGS sequence"/>
</dbReference>
<comment type="caution">
    <text evidence="2">The sequence shown here is derived from an EMBL/GenBank/DDBJ whole genome shotgun (WGS) entry which is preliminary data.</text>
</comment>
<dbReference type="CDD" id="cd03801">
    <property type="entry name" value="GT4_PimA-like"/>
    <property type="match status" value="1"/>
</dbReference>
<feature type="domain" description="Glycosyl transferase family 1" evidence="1">
    <location>
        <begin position="2"/>
        <end position="83"/>
    </location>
</feature>